<evidence type="ECO:0000313" key="6">
    <source>
        <dbReference type="EMBL" id="BDI06995.1"/>
    </source>
</evidence>
<name>A0ABM7YR07_9BURK</name>
<sequence length="124" mass="12812">MTALAGIALLAPALALAAGKPNDDAMLKLATTSGCMTCHHIEPGGKGPEGLPPIGPAWKDVAAKYKGDKTALSKLTQTVLKGSNPYESHWKGKASGLAMPPNAVAIKEADAKQLVGWILQLESK</sequence>
<keyword evidence="7" id="KW-1185">Reference proteome</keyword>
<gene>
    <name evidence="6" type="ORF">CATMQ487_39650</name>
</gene>
<dbReference type="SUPFAM" id="SSF46626">
    <property type="entry name" value="Cytochrome c"/>
    <property type="match status" value="1"/>
</dbReference>
<dbReference type="Gene3D" id="1.10.760.10">
    <property type="entry name" value="Cytochrome c-like domain"/>
    <property type="match status" value="1"/>
</dbReference>
<dbReference type="Pfam" id="PF00034">
    <property type="entry name" value="Cytochrom_C"/>
    <property type="match status" value="1"/>
</dbReference>
<protein>
    <recommendedName>
        <fullName evidence="5">Cytochrome c domain-containing protein</fullName>
    </recommendedName>
</protein>
<dbReference type="InterPro" id="IPR009056">
    <property type="entry name" value="Cyt_c-like_dom"/>
</dbReference>
<dbReference type="Proteomes" id="UP001057498">
    <property type="component" value="Chromosome"/>
</dbReference>
<keyword evidence="2" id="KW-0479">Metal-binding</keyword>
<organism evidence="6 7">
    <name type="scientific">Sphaerotilus microaerophilus</name>
    <dbReference type="NCBI Taxonomy" id="2914710"/>
    <lineage>
        <taxon>Bacteria</taxon>
        <taxon>Pseudomonadati</taxon>
        <taxon>Pseudomonadota</taxon>
        <taxon>Betaproteobacteria</taxon>
        <taxon>Burkholderiales</taxon>
        <taxon>Sphaerotilaceae</taxon>
        <taxon>Sphaerotilus</taxon>
    </lineage>
</organism>
<evidence type="ECO:0000256" key="4">
    <source>
        <dbReference type="SAM" id="SignalP"/>
    </source>
</evidence>
<evidence type="ECO:0000256" key="2">
    <source>
        <dbReference type="ARBA" id="ARBA00022723"/>
    </source>
</evidence>
<evidence type="ECO:0000256" key="3">
    <source>
        <dbReference type="ARBA" id="ARBA00023004"/>
    </source>
</evidence>
<evidence type="ECO:0000259" key="5">
    <source>
        <dbReference type="Pfam" id="PF00034"/>
    </source>
</evidence>
<dbReference type="InterPro" id="IPR036909">
    <property type="entry name" value="Cyt_c-like_dom_sf"/>
</dbReference>
<feature type="signal peptide" evidence="4">
    <location>
        <begin position="1"/>
        <end position="17"/>
    </location>
</feature>
<feature type="domain" description="Cytochrome c" evidence="5">
    <location>
        <begin position="29"/>
        <end position="121"/>
    </location>
</feature>
<evidence type="ECO:0000313" key="7">
    <source>
        <dbReference type="Proteomes" id="UP001057498"/>
    </source>
</evidence>
<reference evidence="6" key="1">
    <citation type="submission" date="2022-04" db="EMBL/GenBank/DDBJ databases">
        <title>Whole genome sequence of Sphaerotilus sp. FB-5.</title>
        <authorList>
            <person name="Takeda M."/>
            <person name="Narihara S."/>
            <person name="Akimoto M."/>
            <person name="Akimoto R."/>
            <person name="Nishiyashiki S."/>
            <person name="Murakami T."/>
        </authorList>
    </citation>
    <scope>NUCLEOTIDE SEQUENCE</scope>
    <source>
        <strain evidence="6">FB-5</strain>
    </source>
</reference>
<feature type="chain" id="PRO_5046491172" description="Cytochrome c domain-containing protein" evidence="4">
    <location>
        <begin position="18"/>
        <end position="124"/>
    </location>
</feature>
<evidence type="ECO:0000256" key="1">
    <source>
        <dbReference type="ARBA" id="ARBA00022617"/>
    </source>
</evidence>
<proteinExistence type="predicted"/>
<dbReference type="EMBL" id="AP025730">
    <property type="protein sequence ID" value="BDI06995.1"/>
    <property type="molecule type" value="Genomic_DNA"/>
</dbReference>
<accession>A0ABM7YR07</accession>
<keyword evidence="1" id="KW-0349">Heme</keyword>
<keyword evidence="3" id="KW-0408">Iron</keyword>
<keyword evidence="4" id="KW-0732">Signal</keyword>